<feature type="compositionally biased region" description="Polar residues" evidence="1">
    <location>
        <begin position="92"/>
        <end position="105"/>
    </location>
</feature>
<evidence type="ECO:0000313" key="2">
    <source>
        <dbReference type="EMBL" id="CDW90357.1"/>
    </source>
</evidence>
<organism evidence="2 3">
    <name type="scientific">Stylonychia lemnae</name>
    <name type="common">Ciliate</name>
    <dbReference type="NCBI Taxonomy" id="5949"/>
    <lineage>
        <taxon>Eukaryota</taxon>
        <taxon>Sar</taxon>
        <taxon>Alveolata</taxon>
        <taxon>Ciliophora</taxon>
        <taxon>Intramacronucleata</taxon>
        <taxon>Spirotrichea</taxon>
        <taxon>Stichotrichia</taxon>
        <taxon>Sporadotrichida</taxon>
        <taxon>Oxytrichidae</taxon>
        <taxon>Stylonychinae</taxon>
        <taxon>Stylonychia</taxon>
    </lineage>
</organism>
<reference evidence="2 3" key="1">
    <citation type="submission" date="2014-06" db="EMBL/GenBank/DDBJ databases">
        <authorList>
            <person name="Swart Estienne"/>
        </authorList>
    </citation>
    <scope>NUCLEOTIDE SEQUENCE [LARGE SCALE GENOMIC DNA]</scope>
    <source>
        <strain evidence="2 3">130c</strain>
    </source>
</reference>
<feature type="compositionally biased region" description="Polar residues" evidence="1">
    <location>
        <begin position="157"/>
        <end position="174"/>
    </location>
</feature>
<feature type="region of interest" description="Disordered" evidence="1">
    <location>
        <begin position="50"/>
        <end position="135"/>
    </location>
</feature>
<gene>
    <name evidence="2" type="primary">Contig19097.g20255</name>
    <name evidence="2" type="ORF">STYLEM_19499</name>
</gene>
<dbReference type="Proteomes" id="UP000039865">
    <property type="component" value="Unassembled WGS sequence"/>
</dbReference>
<keyword evidence="3" id="KW-1185">Reference proteome</keyword>
<dbReference type="InParanoid" id="A0A078BAS2"/>
<proteinExistence type="predicted"/>
<dbReference type="EMBL" id="CCKQ01018398">
    <property type="protein sequence ID" value="CDW90357.1"/>
    <property type="molecule type" value="Genomic_DNA"/>
</dbReference>
<feature type="region of interest" description="Disordered" evidence="1">
    <location>
        <begin position="244"/>
        <end position="265"/>
    </location>
</feature>
<feature type="compositionally biased region" description="Basic and acidic residues" evidence="1">
    <location>
        <begin position="58"/>
        <end position="73"/>
    </location>
</feature>
<evidence type="ECO:0000256" key="1">
    <source>
        <dbReference type="SAM" id="MobiDB-lite"/>
    </source>
</evidence>
<dbReference type="AlphaFoldDB" id="A0A078BAS2"/>
<name>A0A078BAS2_STYLE</name>
<feature type="region of interest" description="Disordered" evidence="1">
    <location>
        <begin position="1"/>
        <end position="20"/>
    </location>
</feature>
<protein>
    <submittedName>
        <fullName evidence="2">Uncharacterized protein</fullName>
    </submittedName>
</protein>
<sequence length="265" mass="30042">MQCSSATIPKQKLDKDWSTQRQYQQIVQKSAKKDLLDLYQKRREFLQKNYQMLPGIKDTSKSREDTQTDRQRLNDASTLESQSAREKYPLPTQRNKGNLILNQKSMLEDDPKKRTKSSGNRYSSNVNMKQSSTKRLMQKTNFSEIHQNSLEDDEGTMTASIKNQKQASNTTTTNDYKDNMILGSKQLKASAAGYQKTPRDNQLGGYRISKQLNGGGQLPKVNLVGNQKLAQSYQFNIPRKKIIQDNSFGSGSKKNSNDLSNIASA</sequence>
<evidence type="ECO:0000313" key="3">
    <source>
        <dbReference type="Proteomes" id="UP000039865"/>
    </source>
</evidence>
<feature type="region of interest" description="Disordered" evidence="1">
    <location>
        <begin position="152"/>
        <end position="177"/>
    </location>
</feature>
<accession>A0A078BAS2</accession>
<feature type="compositionally biased region" description="Polar residues" evidence="1">
    <location>
        <begin position="117"/>
        <end position="135"/>
    </location>
</feature>